<evidence type="ECO:0000313" key="2">
    <source>
        <dbReference type="Proteomes" id="UP000324831"/>
    </source>
</evidence>
<reference evidence="1 2" key="1">
    <citation type="submission" date="2019-01" db="EMBL/GenBank/DDBJ databases">
        <title>Draft genome sequences of Candidatus Mycoplasma haemohominis SWG34-3 identified from a patient with pyrexia, anemia and liver dysfunction.</title>
        <authorList>
            <person name="Sekizuka T."/>
            <person name="Hattori N."/>
            <person name="Katano H."/>
            <person name="Takuma T."/>
            <person name="Ito T."/>
            <person name="Arai N."/>
            <person name="Yanai R."/>
            <person name="Ishii S."/>
            <person name="Miura Y."/>
            <person name="Tokunaga T."/>
            <person name="Watanabe H."/>
            <person name="Nomura N."/>
            <person name="Eguchi J."/>
            <person name="Arai T."/>
            <person name="Hasegawa H."/>
            <person name="Nakamaki T."/>
            <person name="Wakita T."/>
            <person name="Niki Y."/>
            <person name="Kuroda M."/>
        </authorList>
    </citation>
    <scope>NUCLEOTIDE SEQUENCE [LARGE SCALE GENOMIC DNA]</scope>
    <source>
        <strain evidence="1">SWG34-3</strain>
    </source>
</reference>
<organism evidence="1 2">
    <name type="scientific">Candidatus Mycoplasma haematohominis</name>
    <dbReference type="NCBI Taxonomy" id="1494318"/>
    <lineage>
        <taxon>Bacteria</taxon>
        <taxon>Bacillati</taxon>
        <taxon>Mycoplasmatota</taxon>
        <taxon>Mollicutes</taxon>
        <taxon>Mycoplasmataceae</taxon>
        <taxon>Mycoplasma</taxon>
    </lineage>
</organism>
<comment type="caution">
    <text evidence="1">The sequence shown here is derived from an EMBL/GenBank/DDBJ whole genome shotgun (WGS) entry which is preliminary data.</text>
</comment>
<accession>A0A478FU41</accession>
<proteinExistence type="predicted"/>
<evidence type="ECO:0000313" key="1">
    <source>
        <dbReference type="EMBL" id="GCE63550.1"/>
    </source>
</evidence>
<dbReference type="AlphaFoldDB" id="A0A478FU41"/>
<name>A0A478FU41_9MOLU</name>
<sequence>MNTVSKLAIGGTTAVAGTTAAVTATLGGRSTYVEEVTSKDKKIRKFDEDKKANEQNLPTEVLNSVWYRKKMLEDNIDVGGWLYIGNNKDKIKQNLEGKGYGGRIEYLESSFQENKNAIDSFLRASSNEEIRSSADKLKEENDKVEHTYKWCEIANKITEEPGEQTDANSPYGIFSSWCFEWIEFNDD</sequence>
<protein>
    <submittedName>
        <fullName evidence="1">Uncharacterized protein</fullName>
    </submittedName>
</protein>
<dbReference type="Proteomes" id="UP000324831">
    <property type="component" value="Unassembled WGS sequence"/>
</dbReference>
<dbReference type="EMBL" id="BIMN01000002">
    <property type="protein sequence ID" value="GCE63550.1"/>
    <property type="molecule type" value="Genomic_DNA"/>
</dbReference>
<gene>
    <name evidence="1" type="ORF">MHSWG343_05470</name>
</gene>